<dbReference type="InterPro" id="IPR014729">
    <property type="entry name" value="Rossmann-like_a/b/a_fold"/>
</dbReference>
<dbReference type="PANTHER" id="PTHR46268:SF6">
    <property type="entry name" value="UNIVERSAL STRESS PROTEIN UP12"/>
    <property type="match status" value="1"/>
</dbReference>
<dbReference type="InterPro" id="IPR006016">
    <property type="entry name" value="UspA"/>
</dbReference>
<comment type="similarity">
    <text evidence="1">Belongs to the universal stress protein A family.</text>
</comment>
<evidence type="ECO:0000313" key="3">
    <source>
        <dbReference type="EMBL" id="NVM94211.1"/>
    </source>
</evidence>
<dbReference type="PANTHER" id="PTHR46268">
    <property type="entry name" value="STRESS RESPONSE PROTEIN NHAX"/>
    <property type="match status" value="1"/>
</dbReference>
<evidence type="ECO:0000256" key="1">
    <source>
        <dbReference type="ARBA" id="ARBA00008791"/>
    </source>
</evidence>
<protein>
    <submittedName>
        <fullName evidence="3">Universal stress protein</fullName>
    </submittedName>
</protein>
<evidence type="ECO:0000259" key="2">
    <source>
        <dbReference type="Pfam" id="PF00582"/>
    </source>
</evidence>
<reference evidence="3 4" key="1">
    <citation type="submission" date="2020-02" db="EMBL/GenBank/DDBJ databases">
        <title>Genome sequence of strain AETb3-4.</title>
        <authorList>
            <person name="Gao J."/>
            <person name="Zhang X."/>
        </authorList>
    </citation>
    <scope>NUCLEOTIDE SEQUENCE [LARGE SCALE GENOMIC DNA]</scope>
    <source>
        <strain evidence="3 4">AETb3-4</strain>
    </source>
</reference>
<dbReference type="Gene3D" id="3.40.50.620">
    <property type="entry name" value="HUPs"/>
    <property type="match status" value="1"/>
</dbReference>
<name>A0A7Y7LZ39_9MICC</name>
<accession>A0A7Y7LZ39</accession>
<dbReference type="InterPro" id="IPR006015">
    <property type="entry name" value="Universal_stress_UspA"/>
</dbReference>
<proteinExistence type="inferred from homology"/>
<dbReference type="Pfam" id="PF00582">
    <property type="entry name" value="Usp"/>
    <property type="match status" value="1"/>
</dbReference>
<dbReference type="RefSeq" id="WP_176633938.1">
    <property type="nucleotide sequence ID" value="NZ_JAAMFM010000004.1"/>
</dbReference>
<organism evidence="3 4">
    <name type="scientific">Arthrobacter wenxiniae</name>
    <dbReference type="NCBI Taxonomy" id="2713570"/>
    <lineage>
        <taxon>Bacteria</taxon>
        <taxon>Bacillati</taxon>
        <taxon>Actinomycetota</taxon>
        <taxon>Actinomycetes</taxon>
        <taxon>Micrococcales</taxon>
        <taxon>Micrococcaceae</taxon>
        <taxon>Arthrobacter</taxon>
    </lineage>
</organism>
<dbReference type="PRINTS" id="PR01438">
    <property type="entry name" value="UNVRSLSTRESS"/>
</dbReference>
<feature type="domain" description="UspA" evidence="2">
    <location>
        <begin position="10"/>
        <end position="142"/>
    </location>
</feature>
<dbReference type="EMBL" id="JAAMFM010000004">
    <property type="protein sequence ID" value="NVM94211.1"/>
    <property type="molecule type" value="Genomic_DNA"/>
</dbReference>
<evidence type="ECO:0000313" key="4">
    <source>
        <dbReference type="Proteomes" id="UP000543556"/>
    </source>
</evidence>
<sequence>MNDHNDPQMIVVGVDGSPPSVEALRQAEKLAIRLGAQVTALTCWSIPTIYESPYGLGGVDYEKSAQKVLDQAVEDAFGVDWPENLTTRLIQGPARETLIEESRQAMMIVLGRRGFGGFRGLLMGSVSSACTAHAHCPVLVVHALQQRKQ</sequence>
<dbReference type="AlphaFoldDB" id="A0A7Y7LZ39"/>
<keyword evidence="4" id="KW-1185">Reference proteome</keyword>
<dbReference type="Proteomes" id="UP000543556">
    <property type="component" value="Unassembled WGS sequence"/>
</dbReference>
<gene>
    <name evidence="3" type="ORF">G6034_04665</name>
</gene>
<comment type="caution">
    <text evidence="3">The sequence shown here is derived from an EMBL/GenBank/DDBJ whole genome shotgun (WGS) entry which is preliminary data.</text>
</comment>
<dbReference type="SUPFAM" id="SSF52402">
    <property type="entry name" value="Adenine nucleotide alpha hydrolases-like"/>
    <property type="match status" value="1"/>
</dbReference>